<dbReference type="InParanoid" id="H0EKR2"/>
<evidence type="ECO:0000313" key="2">
    <source>
        <dbReference type="EMBL" id="EHL00755.1"/>
    </source>
</evidence>
<dbReference type="AlphaFoldDB" id="H0EKR2"/>
<dbReference type="PANTHER" id="PTHR43792">
    <property type="entry name" value="GNAT FAMILY, PUTATIVE (AFU_ORTHOLOGUE AFUA_3G00765)-RELATED-RELATED"/>
    <property type="match status" value="1"/>
</dbReference>
<gene>
    <name evidence="2" type="ORF">M7I_3141</name>
</gene>
<dbReference type="GO" id="GO:0016747">
    <property type="term" value="F:acyltransferase activity, transferring groups other than amino-acyl groups"/>
    <property type="evidence" value="ECO:0007669"/>
    <property type="project" value="InterPro"/>
</dbReference>
<keyword evidence="3" id="KW-1185">Reference proteome</keyword>
<sequence>MAPVVASSPRLTLQVFSVPDHFEAYYELEMDPEVTKWSSNPPFKDKEEVLQKLNNRRPTPEKPWSQTWAICLKPEDPDVDEGSGKFVGAIGLPREIDVGYRISRAYWGKGFMTEALVMFVDMFWKLDDYAKYNRISAHADSENGASMRVMEKAGFKKGEYKKAFYERGAVPGVKLDLQEFYIERPTS</sequence>
<dbReference type="Pfam" id="PF13302">
    <property type="entry name" value="Acetyltransf_3"/>
    <property type="match status" value="1"/>
</dbReference>
<accession>H0EKR2</accession>
<dbReference type="InterPro" id="IPR051531">
    <property type="entry name" value="N-acetyltransferase"/>
</dbReference>
<dbReference type="Gene3D" id="3.40.630.30">
    <property type="match status" value="1"/>
</dbReference>
<keyword evidence="2" id="KW-0808">Transferase</keyword>
<dbReference type="EMBL" id="AGUE01000073">
    <property type="protein sequence ID" value="EHL00755.1"/>
    <property type="molecule type" value="Genomic_DNA"/>
</dbReference>
<dbReference type="PROSITE" id="PS51186">
    <property type="entry name" value="GNAT"/>
    <property type="match status" value="1"/>
</dbReference>
<proteinExistence type="predicted"/>
<organism evidence="2 3">
    <name type="scientific">Glarea lozoyensis (strain ATCC 74030 / MF5533)</name>
    <dbReference type="NCBI Taxonomy" id="1104152"/>
    <lineage>
        <taxon>Eukaryota</taxon>
        <taxon>Fungi</taxon>
        <taxon>Dikarya</taxon>
        <taxon>Ascomycota</taxon>
        <taxon>Pezizomycotina</taxon>
        <taxon>Leotiomycetes</taxon>
        <taxon>Helotiales</taxon>
        <taxon>Helotiaceae</taxon>
        <taxon>Glarea</taxon>
    </lineage>
</organism>
<dbReference type="Proteomes" id="UP000005446">
    <property type="component" value="Unassembled WGS sequence"/>
</dbReference>
<protein>
    <submittedName>
        <fullName evidence="2">Putative Uncharacterized N-acetyltransferase p20</fullName>
    </submittedName>
</protein>
<evidence type="ECO:0000259" key="1">
    <source>
        <dbReference type="PROSITE" id="PS51186"/>
    </source>
</evidence>
<comment type="caution">
    <text evidence="2">The sequence shown here is derived from an EMBL/GenBank/DDBJ whole genome shotgun (WGS) entry which is preliminary data.</text>
</comment>
<evidence type="ECO:0000313" key="3">
    <source>
        <dbReference type="Proteomes" id="UP000005446"/>
    </source>
</evidence>
<dbReference type="SUPFAM" id="SSF55729">
    <property type="entry name" value="Acyl-CoA N-acyltransferases (Nat)"/>
    <property type="match status" value="1"/>
</dbReference>
<dbReference type="InterPro" id="IPR000182">
    <property type="entry name" value="GNAT_dom"/>
</dbReference>
<feature type="domain" description="N-acetyltransferase" evidence="1">
    <location>
        <begin position="41"/>
        <end position="176"/>
    </location>
</feature>
<name>H0EKR2_GLAL7</name>
<dbReference type="InterPro" id="IPR016181">
    <property type="entry name" value="Acyl_CoA_acyltransferase"/>
</dbReference>
<reference evidence="2 3" key="1">
    <citation type="journal article" date="2012" name="Eukaryot. Cell">
        <title>Genome sequence of the fungus Glarea lozoyensis: the first genome sequence of a species from the Helotiaceae family.</title>
        <authorList>
            <person name="Youssar L."/>
            <person name="Gruening B.A."/>
            <person name="Erxleben A."/>
            <person name="Guenther S."/>
            <person name="Huettel W."/>
        </authorList>
    </citation>
    <scope>NUCLEOTIDE SEQUENCE [LARGE SCALE GENOMIC DNA]</scope>
    <source>
        <strain evidence="3">ATCC 74030 / MF5533</strain>
    </source>
</reference>
<dbReference type="HOGENOM" id="CLU_013985_24_1_1"/>
<dbReference type="OrthoDB" id="4072826at2759"/>
<dbReference type="PANTHER" id="PTHR43792:SF1">
    <property type="entry name" value="N-ACETYLTRANSFERASE DOMAIN-CONTAINING PROTEIN"/>
    <property type="match status" value="1"/>
</dbReference>